<dbReference type="Proteomes" id="UP001320876">
    <property type="component" value="Unassembled WGS sequence"/>
</dbReference>
<dbReference type="EMBL" id="JAPDDT010000004">
    <property type="protein sequence ID" value="MCW1923476.1"/>
    <property type="molecule type" value="Genomic_DNA"/>
</dbReference>
<organism evidence="1 2">
    <name type="scientific">Luteolibacter arcticus</name>
    <dbReference type="NCBI Taxonomy" id="1581411"/>
    <lineage>
        <taxon>Bacteria</taxon>
        <taxon>Pseudomonadati</taxon>
        <taxon>Verrucomicrobiota</taxon>
        <taxon>Verrucomicrobiia</taxon>
        <taxon>Verrucomicrobiales</taxon>
        <taxon>Verrucomicrobiaceae</taxon>
        <taxon>Luteolibacter</taxon>
    </lineage>
</organism>
<gene>
    <name evidence="1" type="ORF">OKA05_13005</name>
</gene>
<evidence type="ECO:0000313" key="1">
    <source>
        <dbReference type="EMBL" id="MCW1923476.1"/>
    </source>
</evidence>
<sequence length="188" mass="20605">MNILRWIAPVWAFIQTATAGHSTLTATYQPLIGHSTIDIVIAEVTCLHWYSSSASSSLDLIDQRNVPPTDNLEQAKEDLNLASICGLKFSLNDQGAQNPPPPEVTLDATKFVLAEGLASGLAEDRDRIKGKIVCASLECVRRCLGERRAKAPVILKCGEADKEWLGKIVEEFNAHDRSKEFFTPSEGL</sequence>
<reference evidence="1 2" key="1">
    <citation type="submission" date="2022-10" db="EMBL/GenBank/DDBJ databases">
        <title>Luteolibacter arcticus strain CCTCC AB 2014275, whole genome shotgun sequencing project.</title>
        <authorList>
            <person name="Zhao G."/>
            <person name="Shen L."/>
        </authorList>
    </citation>
    <scope>NUCLEOTIDE SEQUENCE [LARGE SCALE GENOMIC DNA]</scope>
    <source>
        <strain evidence="1 2">CCTCC AB 2014275</strain>
    </source>
</reference>
<keyword evidence="2" id="KW-1185">Reference proteome</keyword>
<protein>
    <submittedName>
        <fullName evidence="1">Uncharacterized protein</fullName>
    </submittedName>
</protein>
<comment type="caution">
    <text evidence="1">The sequence shown here is derived from an EMBL/GenBank/DDBJ whole genome shotgun (WGS) entry which is preliminary data.</text>
</comment>
<evidence type="ECO:0000313" key="2">
    <source>
        <dbReference type="Proteomes" id="UP001320876"/>
    </source>
</evidence>
<dbReference type="RefSeq" id="WP_264487581.1">
    <property type="nucleotide sequence ID" value="NZ_JAPDDT010000004.1"/>
</dbReference>
<proteinExistence type="predicted"/>
<name>A0ABT3GJ12_9BACT</name>
<accession>A0ABT3GJ12</accession>